<accession>A0A9W8BC71</accession>
<gene>
    <name evidence="10" type="ORF">H4R26_004698</name>
</gene>
<dbReference type="InterPro" id="IPR006001">
    <property type="entry name" value="Therm_gnt_kin"/>
</dbReference>
<keyword evidence="7 9" id="KW-0067">ATP-binding</keyword>
<dbReference type="EMBL" id="JANBQF010000559">
    <property type="protein sequence ID" value="KAJ2000265.1"/>
    <property type="molecule type" value="Genomic_DNA"/>
</dbReference>
<dbReference type="GO" id="GO:0005524">
    <property type="term" value="F:ATP binding"/>
    <property type="evidence" value="ECO:0007669"/>
    <property type="project" value="UniProtKB-KW"/>
</dbReference>
<dbReference type="SUPFAM" id="SSF52540">
    <property type="entry name" value="P-loop containing nucleoside triphosphate hydrolases"/>
    <property type="match status" value="1"/>
</dbReference>
<reference evidence="10" key="1">
    <citation type="submission" date="2022-07" db="EMBL/GenBank/DDBJ databases">
        <title>Phylogenomic reconstructions and comparative analyses of Kickxellomycotina fungi.</title>
        <authorList>
            <person name="Reynolds N.K."/>
            <person name="Stajich J.E."/>
            <person name="Barry K."/>
            <person name="Grigoriev I.V."/>
            <person name="Crous P."/>
            <person name="Smith M.E."/>
        </authorList>
    </citation>
    <scope>NUCLEOTIDE SEQUENCE</scope>
    <source>
        <strain evidence="10">IMI 214461</strain>
    </source>
</reference>
<comment type="pathway">
    <text evidence="1 9">Carbohydrate acid metabolism; D-gluconate degradation.</text>
</comment>
<comment type="catalytic activity">
    <reaction evidence="8 9">
        <text>D-gluconate + ATP = 6-phospho-D-gluconate + ADP + H(+)</text>
        <dbReference type="Rhea" id="RHEA:19433"/>
        <dbReference type="ChEBI" id="CHEBI:15378"/>
        <dbReference type="ChEBI" id="CHEBI:18391"/>
        <dbReference type="ChEBI" id="CHEBI:30616"/>
        <dbReference type="ChEBI" id="CHEBI:58759"/>
        <dbReference type="ChEBI" id="CHEBI:456216"/>
        <dbReference type="EC" id="2.7.1.12"/>
    </reaction>
</comment>
<keyword evidence="11" id="KW-1185">Reference proteome</keyword>
<dbReference type="EC" id="2.7.1.12" evidence="3 9"/>
<protein>
    <recommendedName>
        <fullName evidence="3 9">Gluconokinase</fullName>
        <ecNumber evidence="3 9">2.7.1.12</ecNumber>
    </recommendedName>
</protein>
<keyword evidence="4 9" id="KW-0808">Transferase</keyword>
<dbReference type="InterPro" id="IPR027417">
    <property type="entry name" value="P-loop_NTPase"/>
</dbReference>
<evidence type="ECO:0000256" key="7">
    <source>
        <dbReference type="ARBA" id="ARBA00022840"/>
    </source>
</evidence>
<organism evidence="10 11">
    <name type="scientific">Coemansia thaxteri</name>
    <dbReference type="NCBI Taxonomy" id="2663907"/>
    <lineage>
        <taxon>Eukaryota</taxon>
        <taxon>Fungi</taxon>
        <taxon>Fungi incertae sedis</taxon>
        <taxon>Zoopagomycota</taxon>
        <taxon>Kickxellomycotina</taxon>
        <taxon>Kickxellomycetes</taxon>
        <taxon>Kickxellales</taxon>
        <taxon>Kickxellaceae</taxon>
        <taxon>Coemansia</taxon>
    </lineage>
</organism>
<evidence type="ECO:0000313" key="11">
    <source>
        <dbReference type="Proteomes" id="UP001150907"/>
    </source>
</evidence>
<keyword evidence="5 9" id="KW-0547">Nucleotide-binding</keyword>
<evidence type="ECO:0000256" key="1">
    <source>
        <dbReference type="ARBA" id="ARBA00004875"/>
    </source>
</evidence>
<dbReference type="Proteomes" id="UP001150907">
    <property type="component" value="Unassembled WGS sequence"/>
</dbReference>
<comment type="caution">
    <text evidence="10">The sequence shown here is derived from an EMBL/GenBank/DDBJ whole genome shotgun (WGS) entry which is preliminary data.</text>
</comment>
<dbReference type="Gene3D" id="3.40.50.300">
    <property type="entry name" value="P-loop containing nucleotide triphosphate hydrolases"/>
    <property type="match status" value="1"/>
</dbReference>
<name>A0A9W8BC71_9FUNG</name>
<dbReference type="AlphaFoldDB" id="A0A9W8BC71"/>
<evidence type="ECO:0000256" key="5">
    <source>
        <dbReference type="ARBA" id="ARBA00022741"/>
    </source>
</evidence>
<evidence type="ECO:0000256" key="6">
    <source>
        <dbReference type="ARBA" id="ARBA00022777"/>
    </source>
</evidence>
<sequence length="199" mass="22176">MDSVDYVHDRRPVRVVVVMGVSGSGKSTVGARLAEQLGSAAFIDADDLHPSSNKDKMSRGQALGDKDRWPWLQRVREEISKAVKQALDQEDSKQRYVVCACSALKGSYRELLSQSNTMDDLSEDAVFLYIDVAKEELARRLSERQQGKGHFFNPQLLDSQLETLERPDTTREAAICISGEGKSIGEVADEAYRLLVARE</sequence>
<dbReference type="PANTHER" id="PTHR43442:SF3">
    <property type="entry name" value="GLUCONOKINASE-RELATED"/>
    <property type="match status" value="1"/>
</dbReference>
<dbReference type="OrthoDB" id="275177at2759"/>
<dbReference type="GO" id="GO:0005737">
    <property type="term" value="C:cytoplasm"/>
    <property type="evidence" value="ECO:0007669"/>
    <property type="project" value="TreeGrafter"/>
</dbReference>
<evidence type="ECO:0000313" key="10">
    <source>
        <dbReference type="EMBL" id="KAJ2000265.1"/>
    </source>
</evidence>
<dbReference type="PANTHER" id="PTHR43442">
    <property type="entry name" value="GLUCONOKINASE-RELATED"/>
    <property type="match status" value="1"/>
</dbReference>
<evidence type="ECO:0000256" key="4">
    <source>
        <dbReference type="ARBA" id="ARBA00022679"/>
    </source>
</evidence>
<evidence type="ECO:0000256" key="2">
    <source>
        <dbReference type="ARBA" id="ARBA00008420"/>
    </source>
</evidence>
<dbReference type="CDD" id="cd02021">
    <property type="entry name" value="GntK"/>
    <property type="match status" value="1"/>
</dbReference>
<proteinExistence type="inferred from homology"/>
<dbReference type="Pfam" id="PF01202">
    <property type="entry name" value="SKI"/>
    <property type="match status" value="1"/>
</dbReference>
<dbReference type="InterPro" id="IPR031322">
    <property type="entry name" value="Shikimate/glucono_kinase"/>
</dbReference>
<dbReference type="GO" id="GO:0046316">
    <property type="term" value="F:gluconokinase activity"/>
    <property type="evidence" value="ECO:0007669"/>
    <property type="project" value="UniProtKB-EC"/>
</dbReference>
<evidence type="ECO:0000256" key="3">
    <source>
        <dbReference type="ARBA" id="ARBA00012054"/>
    </source>
</evidence>
<evidence type="ECO:0000256" key="9">
    <source>
        <dbReference type="RuleBase" id="RU363066"/>
    </source>
</evidence>
<comment type="similarity">
    <text evidence="2 9">Belongs to the gluconokinase GntK/GntV family.</text>
</comment>
<evidence type="ECO:0000256" key="8">
    <source>
        <dbReference type="ARBA" id="ARBA00048090"/>
    </source>
</evidence>
<keyword evidence="6 9" id="KW-0418">Kinase</keyword>
<dbReference type="GO" id="GO:0005975">
    <property type="term" value="P:carbohydrate metabolic process"/>
    <property type="evidence" value="ECO:0007669"/>
    <property type="project" value="InterPro"/>
</dbReference>
<dbReference type="NCBIfam" id="TIGR01313">
    <property type="entry name" value="therm_gnt_kin"/>
    <property type="match status" value="1"/>
</dbReference>